<evidence type="ECO:0000313" key="2">
    <source>
        <dbReference type="EMBL" id="KAL0387832.1"/>
    </source>
</evidence>
<proteinExistence type="predicted"/>
<sequence>MEDAQAAKKESHGEKREETKEEAPIKKPMELRDRKSPFLQKVNVVYNPLTVPITQALMTIEGKSLLARPKSWKDDPYRPKYDKFCQILFLKKVPSML</sequence>
<feature type="region of interest" description="Disordered" evidence="1">
    <location>
        <begin position="1"/>
        <end position="32"/>
    </location>
</feature>
<organism evidence="2">
    <name type="scientific">Sesamum radiatum</name>
    <name type="common">Black benniseed</name>
    <dbReference type="NCBI Taxonomy" id="300843"/>
    <lineage>
        <taxon>Eukaryota</taxon>
        <taxon>Viridiplantae</taxon>
        <taxon>Streptophyta</taxon>
        <taxon>Embryophyta</taxon>
        <taxon>Tracheophyta</taxon>
        <taxon>Spermatophyta</taxon>
        <taxon>Magnoliopsida</taxon>
        <taxon>eudicotyledons</taxon>
        <taxon>Gunneridae</taxon>
        <taxon>Pentapetalae</taxon>
        <taxon>asterids</taxon>
        <taxon>lamiids</taxon>
        <taxon>Lamiales</taxon>
        <taxon>Pedaliaceae</taxon>
        <taxon>Sesamum</taxon>
    </lineage>
</organism>
<gene>
    <name evidence="2" type="ORF">Sradi_2665000</name>
</gene>
<dbReference type="EMBL" id="JACGWJ010000011">
    <property type="protein sequence ID" value="KAL0387832.1"/>
    <property type="molecule type" value="Genomic_DNA"/>
</dbReference>
<reference evidence="2" key="2">
    <citation type="journal article" date="2024" name="Plant">
        <title>Genomic evolution and insights into agronomic trait innovations of Sesamum species.</title>
        <authorList>
            <person name="Miao H."/>
            <person name="Wang L."/>
            <person name="Qu L."/>
            <person name="Liu H."/>
            <person name="Sun Y."/>
            <person name="Le M."/>
            <person name="Wang Q."/>
            <person name="Wei S."/>
            <person name="Zheng Y."/>
            <person name="Lin W."/>
            <person name="Duan Y."/>
            <person name="Cao H."/>
            <person name="Xiong S."/>
            <person name="Wang X."/>
            <person name="Wei L."/>
            <person name="Li C."/>
            <person name="Ma Q."/>
            <person name="Ju M."/>
            <person name="Zhao R."/>
            <person name="Li G."/>
            <person name="Mu C."/>
            <person name="Tian Q."/>
            <person name="Mei H."/>
            <person name="Zhang T."/>
            <person name="Gao T."/>
            <person name="Zhang H."/>
        </authorList>
    </citation>
    <scope>NUCLEOTIDE SEQUENCE</scope>
    <source>
        <strain evidence="2">G02</strain>
    </source>
</reference>
<accession>A0AAW2S739</accession>
<protein>
    <submittedName>
        <fullName evidence="2">Uncharacterized protein</fullName>
    </submittedName>
</protein>
<name>A0AAW2S739_SESRA</name>
<dbReference type="AlphaFoldDB" id="A0AAW2S739"/>
<evidence type="ECO:0000256" key="1">
    <source>
        <dbReference type="SAM" id="MobiDB-lite"/>
    </source>
</evidence>
<comment type="caution">
    <text evidence="2">The sequence shown here is derived from an EMBL/GenBank/DDBJ whole genome shotgun (WGS) entry which is preliminary data.</text>
</comment>
<reference evidence="2" key="1">
    <citation type="submission" date="2020-06" db="EMBL/GenBank/DDBJ databases">
        <authorList>
            <person name="Li T."/>
            <person name="Hu X."/>
            <person name="Zhang T."/>
            <person name="Song X."/>
            <person name="Zhang H."/>
            <person name="Dai N."/>
            <person name="Sheng W."/>
            <person name="Hou X."/>
            <person name="Wei L."/>
        </authorList>
    </citation>
    <scope>NUCLEOTIDE SEQUENCE</scope>
    <source>
        <strain evidence="2">G02</strain>
        <tissue evidence="2">Leaf</tissue>
    </source>
</reference>